<accession>A0A976RQV7</accession>
<dbReference type="AlphaFoldDB" id="A0A976RQV7"/>
<protein>
    <recommendedName>
        <fullName evidence="4">Surface layer protein A domain-containing protein</fullName>
    </recommendedName>
</protein>
<organism evidence="2 3">
    <name type="scientific">Nicoliella spurrieriana</name>
    <dbReference type="NCBI Taxonomy" id="2925830"/>
    <lineage>
        <taxon>Bacteria</taxon>
        <taxon>Bacillati</taxon>
        <taxon>Bacillota</taxon>
        <taxon>Bacilli</taxon>
        <taxon>Lactobacillales</taxon>
        <taxon>Lactobacillaceae</taxon>
        <taxon>Nicoliella</taxon>
    </lineage>
</organism>
<evidence type="ECO:0000256" key="1">
    <source>
        <dbReference type="SAM" id="SignalP"/>
    </source>
</evidence>
<reference evidence="2" key="1">
    <citation type="journal article" date="2022" name="Int. J. Syst. Evol. Microbiol.">
        <title>Apilactobacillus apisilvae sp. nov., Nicolia spurrieriana gen. nov. sp. nov., Bombilactobacillus folatiphilus sp. nov. and Bombilactobacillus thymidiniphilus sp. nov., four new lactic acid bacterial isolates from stingless bees Tetragonula carbonaria and Austroplebeia australis.</title>
        <authorList>
            <person name="Oliphant S.A."/>
            <person name="Watson-Haigh N.S."/>
            <person name="Sumby K.M."/>
            <person name="Gardner J."/>
            <person name="Groom S."/>
            <person name="Jiranek V."/>
        </authorList>
    </citation>
    <scope>NUCLEOTIDE SEQUENCE</scope>
    <source>
        <strain evidence="2">SGEP1_A5</strain>
    </source>
</reference>
<dbReference type="EMBL" id="CP093360">
    <property type="protein sequence ID" value="UQS86164.1"/>
    <property type="molecule type" value="Genomic_DNA"/>
</dbReference>
<evidence type="ECO:0008006" key="4">
    <source>
        <dbReference type="Google" id="ProtNLM"/>
    </source>
</evidence>
<evidence type="ECO:0000313" key="3">
    <source>
        <dbReference type="Proteomes" id="UP000831181"/>
    </source>
</evidence>
<name>A0A976RQV7_9LACO</name>
<dbReference type="RefSeq" id="WP_260115971.1">
    <property type="nucleotide sequence ID" value="NZ_CP093360.1"/>
</dbReference>
<geneLocation type="plasmid" evidence="2 3">
    <name>p1unnamed</name>
</geneLocation>
<feature type="signal peptide" evidence="1">
    <location>
        <begin position="1"/>
        <end position="30"/>
    </location>
</feature>
<dbReference type="Gene3D" id="2.30.30.170">
    <property type="match status" value="1"/>
</dbReference>
<dbReference type="KEGG" id="lbe:MOO44_00540"/>
<sequence length="140" mass="15195">MKLNKIAMVVTITIPLALFSATASSTNASAAKINNAKYQNYALASVREIKAGTYFKAKTNQITAYKATFMADEPVASFGGAQTVKLSSRKLPANQKVVVKISKESVNSLLKSKRKYKAAKNATFYHIKKVGWVKASSLSK</sequence>
<keyword evidence="2" id="KW-0614">Plasmid</keyword>
<feature type="chain" id="PRO_5036987140" description="Surface layer protein A domain-containing protein" evidence="1">
    <location>
        <begin position="31"/>
        <end position="140"/>
    </location>
</feature>
<dbReference type="Proteomes" id="UP000831181">
    <property type="component" value="Plasmid p1unnamed"/>
</dbReference>
<dbReference type="InterPro" id="IPR038200">
    <property type="entry name" value="GW_dom_sf"/>
</dbReference>
<keyword evidence="1" id="KW-0732">Signal</keyword>
<gene>
    <name evidence="2" type="ORF">MOO44_00540</name>
</gene>
<keyword evidence="3" id="KW-1185">Reference proteome</keyword>
<evidence type="ECO:0000313" key="2">
    <source>
        <dbReference type="EMBL" id="UQS86164.1"/>
    </source>
</evidence>
<proteinExistence type="predicted"/>